<evidence type="ECO:0000256" key="13">
    <source>
        <dbReference type="PROSITE-ProRule" id="PRU00169"/>
    </source>
</evidence>
<organism evidence="17 18">
    <name type="scientific">Avibacterium avium</name>
    <name type="common">Pasteurella avium</name>
    <dbReference type="NCBI Taxonomy" id="751"/>
    <lineage>
        <taxon>Bacteria</taxon>
        <taxon>Pseudomonadati</taxon>
        <taxon>Pseudomonadota</taxon>
        <taxon>Gammaproteobacteria</taxon>
        <taxon>Pasteurellales</taxon>
        <taxon>Pasteurellaceae</taxon>
        <taxon>Avibacterium</taxon>
    </lineage>
</organism>
<proteinExistence type="predicted"/>
<evidence type="ECO:0000256" key="12">
    <source>
        <dbReference type="ARBA" id="ARBA00024735"/>
    </source>
</evidence>
<feature type="modified residue" description="4-aspartylphosphate" evidence="13">
    <location>
        <position position="52"/>
    </location>
</feature>
<dbReference type="FunFam" id="3.40.50.2300:FF:000001">
    <property type="entry name" value="DNA-binding response regulator PhoB"/>
    <property type="match status" value="1"/>
</dbReference>
<keyword evidence="10" id="KW-0010">Activator</keyword>
<keyword evidence="8" id="KW-0805">Transcription regulation</keyword>
<dbReference type="Gene3D" id="1.10.10.10">
    <property type="entry name" value="Winged helix-like DNA-binding domain superfamily/Winged helix DNA-binding domain"/>
    <property type="match status" value="1"/>
</dbReference>
<dbReference type="InterPro" id="IPR011879">
    <property type="entry name" value="Sig_transdc_resp-reg_PhoB"/>
</dbReference>
<feature type="DNA-binding region" description="OmpR/PhoB-type" evidence="14">
    <location>
        <begin position="127"/>
        <end position="225"/>
    </location>
</feature>
<dbReference type="PANTHER" id="PTHR48111:SF40">
    <property type="entry name" value="PHOSPHATE REGULON TRANSCRIPTIONAL REGULATORY PROTEIN PHOB"/>
    <property type="match status" value="1"/>
</dbReference>
<evidence type="ECO:0000259" key="16">
    <source>
        <dbReference type="PROSITE" id="PS51755"/>
    </source>
</evidence>
<keyword evidence="3" id="KW-0813">Transport</keyword>
<evidence type="ECO:0000313" key="17">
    <source>
        <dbReference type="EMBL" id="SUB23673.1"/>
    </source>
</evidence>
<dbReference type="Proteomes" id="UP000255098">
    <property type="component" value="Unassembled WGS sequence"/>
</dbReference>
<keyword evidence="9 14" id="KW-0238">DNA-binding</keyword>
<dbReference type="CDD" id="cd00383">
    <property type="entry name" value="trans_reg_C"/>
    <property type="match status" value="1"/>
</dbReference>
<dbReference type="CDD" id="cd17618">
    <property type="entry name" value="REC_OmpR_PhoB"/>
    <property type="match status" value="1"/>
</dbReference>
<dbReference type="InterPro" id="IPR001789">
    <property type="entry name" value="Sig_transdc_resp-reg_receiver"/>
</dbReference>
<dbReference type="GO" id="GO:0000156">
    <property type="term" value="F:phosphorelay response regulator activity"/>
    <property type="evidence" value="ECO:0007669"/>
    <property type="project" value="InterPro"/>
</dbReference>
<dbReference type="SUPFAM" id="SSF52172">
    <property type="entry name" value="CheY-like"/>
    <property type="match status" value="1"/>
</dbReference>
<dbReference type="FunFam" id="1.10.10.10:FF:000011">
    <property type="entry name" value="Phosphate regulon transcriptional regulator PhoB"/>
    <property type="match status" value="1"/>
</dbReference>
<dbReference type="Gene3D" id="6.10.250.690">
    <property type="match status" value="1"/>
</dbReference>
<dbReference type="SMART" id="SM00862">
    <property type="entry name" value="Trans_reg_C"/>
    <property type="match status" value="1"/>
</dbReference>
<dbReference type="GO" id="GO:0006355">
    <property type="term" value="P:regulation of DNA-templated transcription"/>
    <property type="evidence" value="ECO:0007669"/>
    <property type="project" value="InterPro"/>
</dbReference>
<evidence type="ECO:0000256" key="5">
    <source>
        <dbReference type="ARBA" id="ARBA00022553"/>
    </source>
</evidence>
<evidence type="ECO:0000256" key="4">
    <source>
        <dbReference type="ARBA" id="ARBA00022490"/>
    </source>
</evidence>
<gene>
    <name evidence="17" type="primary">phoB</name>
    <name evidence="17" type="ORF">NCTC11297_00684</name>
</gene>
<evidence type="ECO:0000256" key="1">
    <source>
        <dbReference type="ARBA" id="ARBA00004496"/>
    </source>
</evidence>
<keyword evidence="18" id="KW-1185">Reference proteome</keyword>
<evidence type="ECO:0000256" key="11">
    <source>
        <dbReference type="ARBA" id="ARBA00023163"/>
    </source>
</evidence>
<comment type="subcellular location">
    <subcellularLocation>
        <location evidence="1">Cytoplasm</location>
    </subcellularLocation>
</comment>
<keyword evidence="5 13" id="KW-0597">Phosphoprotein</keyword>
<feature type="domain" description="Response regulatory" evidence="15">
    <location>
        <begin position="4"/>
        <end position="119"/>
    </location>
</feature>
<protein>
    <recommendedName>
        <fullName evidence="2">Phosphate regulon transcriptional regulatory protein PhoB</fullName>
    </recommendedName>
</protein>
<keyword evidence="7" id="KW-0902">Two-component regulatory system</keyword>
<dbReference type="EMBL" id="UGSP01000001">
    <property type="protein sequence ID" value="SUB23673.1"/>
    <property type="molecule type" value="Genomic_DNA"/>
</dbReference>
<evidence type="ECO:0000256" key="9">
    <source>
        <dbReference type="ARBA" id="ARBA00023125"/>
    </source>
</evidence>
<keyword evidence="11" id="KW-0804">Transcription</keyword>
<evidence type="ECO:0000259" key="15">
    <source>
        <dbReference type="PROSITE" id="PS50110"/>
    </source>
</evidence>
<evidence type="ECO:0000313" key="18">
    <source>
        <dbReference type="Proteomes" id="UP000255098"/>
    </source>
</evidence>
<evidence type="ECO:0000256" key="8">
    <source>
        <dbReference type="ARBA" id="ARBA00023015"/>
    </source>
</evidence>
<sequence length="237" mass="27560">MTTRILVVEDEQAIREMIKLFLEQQGYAIIEACDYQSAVKKIAENPKLILLDWMLPGRSGIQFIHYLKKTPQFGSIPIIMLTARSAEEDCIACLNAGADDYVSKPFSPKVLLARIDALLRRTYEQIPNILNIDGLILDQNAKRVTYQQNQINLSSTEFKLLHFFMQHPEKVYSRAQLLDFIWGNDIYVEDRTVDVYIRRLRKCLEPYGFERYIQTVRGSGYRFSNHFGAMNENETFC</sequence>
<evidence type="ECO:0000256" key="3">
    <source>
        <dbReference type="ARBA" id="ARBA00022448"/>
    </source>
</evidence>
<evidence type="ECO:0000256" key="14">
    <source>
        <dbReference type="PROSITE-ProRule" id="PRU01091"/>
    </source>
</evidence>
<dbReference type="GO" id="GO:0032993">
    <property type="term" value="C:protein-DNA complex"/>
    <property type="evidence" value="ECO:0007669"/>
    <property type="project" value="TreeGrafter"/>
</dbReference>
<feature type="domain" description="OmpR/PhoB-type" evidence="16">
    <location>
        <begin position="127"/>
        <end position="225"/>
    </location>
</feature>
<dbReference type="Pfam" id="PF00486">
    <property type="entry name" value="Trans_reg_C"/>
    <property type="match status" value="1"/>
</dbReference>
<evidence type="ECO:0000256" key="6">
    <source>
        <dbReference type="ARBA" id="ARBA00022592"/>
    </source>
</evidence>
<dbReference type="SMART" id="SM00448">
    <property type="entry name" value="REC"/>
    <property type="match status" value="1"/>
</dbReference>
<name>A0A379ARF8_AVIAV</name>
<evidence type="ECO:0000256" key="7">
    <source>
        <dbReference type="ARBA" id="ARBA00023012"/>
    </source>
</evidence>
<dbReference type="Gene3D" id="3.40.50.2300">
    <property type="match status" value="1"/>
</dbReference>
<dbReference type="PROSITE" id="PS51755">
    <property type="entry name" value="OMPR_PHOB"/>
    <property type="match status" value="1"/>
</dbReference>
<reference evidence="17 18" key="1">
    <citation type="submission" date="2018-06" db="EMBL/GenBank/DDBJ databases">
        <authorList>
            <consortium name="Pathogen Informatics"/>
            <person name="Doyle S."/>
        </authorList>
    </citation>
    <scope>NUCLEOTIDE SEQUENCE [LARGE SCALE GENOMIC DNA]</scope>
    <source>
        <strain evidence="18">NCTC 11297</strain>
    </source>
</reference>
<comment type="function">
    <text evidence="12">This protein is a positive regulator for the phosphate regulon. Transcription of this operon is positively regulated by PhoB and PhoR when phosphate is limited.</text>
</comment>
<dbReference type="InterPro" id="IPR039420">
    <property type="entry name" value="WalR-like"/>
</dbReference>
<dbReference type="GeneID" id="300132900"/>
<keyword evidence="6" id="KW-0592">Phosphate transport</keyword>
<dbReference type="GO" id="GO:0000976">
    <property type="term" value="F:transcription cis-regulatory region binding"/>
    <property type="evidence" value="ECO:0007669"/>
    <property type="project" value="TreeGrafter"/>
</dbReference>
<evidence type="ECO:0000256" key="10">
    <source>
        <dbReference type="ARBA" id="ARBA00023159"/>
    </source>
</evidence>
<dbReference type="InterPro" id="IPR011006">
    <property type="entry name" value="CheY-like_superfamily"/>
</dbReference>
<dbReference type="RefSeq" id="WP_115249007.1">
    <property type="nucleotide sequence ID" value="NZ_UGSP01000001.1"/>
</dbReference>
<evidence type="ECO:0000256" key="2">
    <source>
        <dbReference type="ARBA" id="ARBA00013332"/>
    </source>
</evidence>
<dbReference type="GO" id="GO:0006817">
    <property type="term" value="P:phosphate ion transport"/>
    <property type="evidence" value="ECO:0007669"/>
    <property type="project" value="UniProtKB-KW"/>
</dbReference>
<dbReference type="Pfam" id="PF00072">
    <property type="entry name" value="Response_reg"/>
    <property type="match status" value="1"/>
</dbReference>
<dbReference type="PANTHER" id="PTHR48111">
    <property type="entry name" value="REGULATOR OF RPOS"/>
    <property type="match status" value="1"/>
</dbReference>
<dbReference type="GO" id="GO:0005829">
    <property type="term" value="C:cytosol"/>
    <property type="evidence" value="ECO:0007669"/>
    <property type="project" value="TreeGrafter"/>
</dbReference>
<accession>A0A379ARF8</accession>
<dbReference type="InterPro" id="IPR036388">
    <property type="entry name" value="WH-like_DNA-bd_sf"/>
</dbReference>
<keyword evidence="4" id="KW-0963">Cytoplasm</keyword>
<dbReference type="InterPro" id="IPR001867">
    <property type="entry name" value="OmpR/PhoB-type_DNA-bd"/>
</dbReference>
<dbReference type="AlphaFoldDB" id="A0A379ARF8"/>
<dbReference type="PROSITE" id="PS50110">
    <property type="entry name" value="RESPONSE_REGULATORY"/>
    <property type="match status" value="1"/>
</dbReference>
<dbReference type="NCBIfam" id="TIGR02154">
    <property type="entry name" value="PhoB"/>
    <property type="match status" value="1"/>
</dbReference>